<name>A0A180GRM8_PUCT1</name>
<dbReference type="VEuPathDB" id="FungiDB:PTTG_26732"/>
<dbReference type="EMBL" id="ADAS02000031">
    <property type="protein sequence ID" value="OAV95184.1"/>
    <property type="molecule type" value="Genomic_DNA"/>
</dbReference>
<evidence type="ECO:0000313" key="2">
    <source>
        <dbReference type="EMBL" id="OAV95184.1"/>
    </source>
</evidence>
<dbReference type="AlphaFoldDB" id="A0A180GRM8"/>
<gene>
    <name evidence="2" type="ORF">PTTG_26732</name>
</gene>
<proteinExistence type="predicted"/>
<reference evidence="3 4" key="3">
    <citation type="journal article" date="2017" name="G3 (Bethesda)">
        <title>Comparative analysis highlights variable genome content of wheat rusts and divergence of the mating loci.</title>
        <authorList>
            <person name="Cuomo C.A."/>
            <person name="Bakkeren G."/>
            <person name="Khalil H.B."/>
            <person name="Panwar V."/>
            <person name="Joly D."/>
            <person name="Linning R."/>
            <person name="Sakthikumar S."/>
            <person name="Song X."/>
            <person name="Adiconis X."/>
            <person name="Fan L."/>
            <person name="Goldberg J.M."/>
            <person name="Levin J.Z."/>
            <person name="Young S."/>
            <person name="Zeng Q."/>
            <person name="Anikster Y."/>
            <person name="Bruce M."/>
            <person name="Wang M."/>
            <person name="Yin C."/>
            <person name="McCallum B."/>
            <person name="Szabo L.J."/>
            <person name="Hulbert S."/>
            <person name="Chen X."/>
            <person name="Fellers J.P."/>
        </authorList>
    </citation>
    <scope>NUCLEOTIDE SEQUENCE</scope>
    <source>
        <strain evidence="3">isolate 1-1 / race 1 (BBBD)</strain>
        <strain evidence="4">Isolate 1-1 / race 1 (BBBD)</strain>
    </source>
</reference>
<keyword evidence="4" id="KW-1185">Reference proteome</keyword>
<dbReference type="OrthoDB" id="3039677at2759"/>
<dbReference type="EnsemblFungi" id="PTTG_26732-t43_1">
    <property type="protein sequence ID" value="PTTG_26732-t43_1-p1"/>
    <property type="gene ID" value="PTTG_26732"/>
</dbReference>
<dbReference type="STRING" id="630390.A0A180GRM8"/>
<feature type="region of interest" description="Disordered" evidence="1">
    <location>
        <begin position="185"/>
        <end position="221"/>
    </location>
</feature>
<reference evidence="2" key="2">
    <citation type="submission" date="2016-05" db="EMBL/GenBank/DDBJ databases">
        <title>Comparative analysis highlights variable genome content of wheat rusts and divergence of the mating loci.</title>
        <authorList>
            <person name="Cuomo C.A."/>
            <person name="Bakkeren G."/>
            <person name="Szabo L."/>
            <person name="Khalil H."/>
            <person name="Joly D."/>
            <person name="Goldberg J."/>
            <person name="Young S."/>
            <person name="Zeng Q."/>
            <person name="Fellers J."/>
        </authorList>
    </citation>
    <scope>NUCLEOTIDE SEQUENCE [LARGE SCALE GENOMIC DNA]</scope>
    <source>
        <strain evidence="2">1-1 BBBD Race 1</strain>
    </source>
</reference>
<evidence type="ECO:0000256" key="1">
    <source>
        <dbReference type="SAM" id="MobiDB-lite"/>
    </source>
</evidence>
<evidence type="ECO:0000313" key="3">
    <source>
        <dbReference type="EnsemblFungi" id="PTTG_26732-t43_1-p1"/>
    </source>
</evidence>
<accession>A0A180GRM8</accession>
<dbReference type="Proteomes" id="UP000005240">
    <property type="component" value="Unassembled WGS sequence"/>
</dbReference>
<reference evidence="2" key="1">
    <citation type="submission" date="2009-11" db="EMBL/GenBank/DDBJ databases">
        <authorList>
            <consortium name="The Broad Institute Genome Sequencing Platform"/>
            <person name="Ward D."/>
            <person name="Feldgarden M."/>
            <person name="Earl A."/>
            <person name="Young S.K."/>
            <person name="Zeng Q."/>
            <person name="Koehrsen M."/>
            <person name="Alvarado L."/>
            <person name="Berlin A."/>
            <person name="Bochicchio J."/>
            <person name="Borenstein D."/>
            <person name="Chapman S.B."/>
            <person name="Chen Z."/>
            <person name="Engels R."/>
            <person name="Freedman E."/>
            <person name="Gellesch M."/>
            <person name="Goldberg J."/>
            <person name="Griggs A."/>
            <person name="Gujja S."/>
            <person name="Heilman E."/>
            <person name="Heiman D."/>
            <person name="Hepburn T."/>
            <person name="Howarth C."/>
            <person name="Jen D."/>
            <person name="Larson L."/>
            <person name="Lewis B."/>
            <person name="Mehta T."/>
            <person name="Park D."/>
            <person name="Pearson M."/>
            <person name="Roberts A."/>
            <person name="Saif S."/>
            <person name="Shea T."/>
            <person name="Shenoy N."/>
            <person name="Sisk P."/>
            <person name="Stolte C."/>
            <person name="Sykes S."/>
            <person name="Thomson T."/>
            <person name="Walk T."/>
            <person name="White J."/>
            <person name="Yandava C."/>
            <person name="Izard J."/>
            <person name="Baranova O.V."/>
            <person name="Blanton J.M."/>
            <person name="Tanner A.C."/>
            <person name="Dewhirst F.E."/>
            <person name="Haas B."/>
            <person name="Nusbaum C."/>
            <person name="Birren B."/>
        </authorList>
    </citation>
    <scope>NUCLEOTIDE SEQUENCE [LARGE SCALE GENOMIC DNA]</scope>
    <source>
        <strain evidence="2">1-1 BBBD Race 1</strain>
    </source>
</reference>
<reference evidence="3" key="4">
    <citation type="submission" date="2025-05" db="UniProtKB">
        <authorList>
            <consortium name="EnsemblFungi"/>
        </authorList>
    </citation>
    <scope>IDENTIFICATION</scope>
    <source>
        <strain evidence="3">isolate 1-1 / race 1 (BBBD)</strain>
    </source>
</reference>
<evidence type="ECO:0000313" key="4">
    <source>
        <dbReference type="Proteomes" id="UP000005240"/>
    </source>
</evidence>
<organism evidence="2">
    <name type="scientific">Puccinia triticina (isolate 1-1 / race 1 (BBBD))</name>
    <name type="common">Brown leaf rust fungus</name>
    <dbReference type="NCBI Taxonomy" id="630390"/>
    <lineage>
        <taxon>Eukaryota</taxon>
        <taxon>Fungi</taxon>
        <taxon>Dikarya</taxon>
        <taxon>Basidiomycota</taxon>
        <taxon>Pucciniomycotina</taxon>
        <taxon>Pucciniomycetes</taxon>
        <taxon>Pucciniales</taxon>
        <taxon>Pucciniaceae</taxon>
        <taxon>Puccinia</taxon>
    </lineage>
</organism>
<sequence length="298" mass="33177">MRNKTQYTFLLGITPGPQYPSMTTISHLIKPLIDELVQLAAPIKIKTAAHPDGRLVEVKLLPVVGDMGATHKVCGYASDSANYFCSWCGVKSDNRNQMKIGPPRYRSEVRRSSNAWLATKTLSGQEKILQGTGVQYSELNRLTCRDLVRHVALGILHNWMEGVLMHHFRERWGFQTLLFKEAKRQGAQESTSRKKTTLDGLHGREPDEAESDDGDSSNNDVKLGQGVRGLLTDEEMDYFCGALAKVVLPTKVGIIPSDLGKAKCGKLKASQWYTLFVYVIPLIIPKMFDNPTLPHGPI</sequence>
<protein>
    <submittedName>
        <fullName evidence="2 3">Uncharacterized protein</fullName>
    </submittedName>
</protein>